<dbReference type="Pfam" id="PF01535">
    <property type="entry name" value="PPR"/>
    <property type="match status" value="2"/>
</dbReference>
<dbReference type="EMBL" id="JAWXYG010000012">
    <property type="protein sequence ID" value="KAK4257971.1"/>
    <property type="molecule type" value="Genomic_DNA"/>
</dbReference>
<name>A0AAE1IW12_9FABA</name>
<dbReference type="Pfam" id="PF13041">
    <property type="entry name" value="PPR_2"/>
    <property type="match status" value="2"/>
</dbReference>
<gene>
    <name evidence="4" type="ORF">QN277_007490</name>
</gene>
<evidence type="ECO:0008006" key="6">
    <source>
        <dbReference type="Google" id="ProtNLM"/>
    </source>
</evidence>
<sequence>MQGLLKMLSKLQVLKVIHHLLPRRLTNSNGLRYFLYSNPLCTMVNSQQSPESPELPVWVKLPDNQSPESADSDDDFVIPALADWVDAHMLTGQTQLARLSLRENKDEDDVTAICRVLKELHPSPEKVAESLERYDFPVSENLVHKILSRFSNDWIRALGFFIWAKTQTAYVHSPELYNFMIYILGKAKKFDLAWNLVEEMHQLEGYLTCNTMVVLWRRLSKAGKYEEAVEAFRNMERFGMNKDIEAMNALMDALMKENSVEHAHKVLLEFKDSISPDSRSFNILIRGFCRARKLDQAYKAIEDMREHGFQPCVVTYTNIIESYCREKDFRKVREVFDKMKEKGLSPTVITYTIFMHALGKVGQLSEVLDLYETMKSNGCVPDPPFFSSLIYIFGRAGRLKDARDLFDDMPKLGVTQDVFTYNTMISIACTHSQEETALGLLKEMEEKSCKPIVETYHPLLKMCIRKKRMKVLNFLLCHMFKNDVSLDVATYSLLITRLSRSGKLDRACSFFEEMVSQGLDPMQNGTFKTLVGELQSRSMLKEKEHIESLCHRSKNA</sequence>
<dbReference type="PROSITE" id="PS51375">
    <property type="entry name" value="PPR"/>
    <property type="match status" value="6"/>
</dbReference>
<dbReference type="Proteomes" id="UP001293593">
    <property type="component" value="Unassembled WGS sequence"/>
</dbReference>
<dbReference type="AlphaFoldDB" id="A0AAE1IW12"/>
<dbReference type="Pfam" id="PF12854">
    <property type="entry name" value="PPR_1"/>
    <property type="match status" value="1"/>
</dbReference>
<evidence type="ECO:0000256" key="3">
    <source>
        <dbReference type="PROSITE-ProRule" id="PRU00708"/>
    </source>
</evidence>
<reference evidence="4" key="1">
    <citation type="submission" date="2023-10" db="EMBL/GenBank/DDBJ databases">
        <title>Chromosome-level genome of the transformable northern wattle, Acacia crassicarpa.</title>
        <authorList>
            <person name="Massaro I."/>
            <person name="Sinha N.R."/>
            <person name="Poethig S."/>
            <person name="Leichty A.R."/>
        </authorList>
    </citation>
    <scope>NUCLEOTIDE SEQUENCE</scope>
    <source>
        <strain evidence="4">Acra3RX</strain>
        <tissue evidence="4">Leaf</tissue>
    </source>
</reference>
<dbReference type="Gene3D" id="1.25.40.10">
    <property type="entry name" value="Tetratricopeptide repeat domain"/>
    <property type="match status" value="3"/>
</dbReference>
<dbReference type="PANTHER" id="PTHR47447:SF28">
    <property type="entry name" value="PENTACOTRIPEPTIDE-REPEAT REGION OF PRORP DOMAIN-CONTAINING PROTEIN"/>
    <property type="match status" value="1"/>
</dbReference>
<comment type="similarity">
    <text evidence="1">Belongs to the PPR family. P subfamily.</text>
</comment>
<organism evidence="4 5">
    <name type="scientific">Acacia crassicarpa</name>
    <name type="common">northern wattle</name>
    <dbReference type="NCBI Taxonomy" id="499986"/>
    <lineage>
        <taxon>Eukaryota</taxon>
        <taxon>Viridiplantae</taxon>
        <taxon>Streptophyta</taxon>
        <taxon>Embryophyta</taxon>
        <taxon>Tracheophyta</taxon>
        <taxon>Spermatophyta</taxon>
        <taxon>Magnoliopsida</taxon>
        <taxon>eudicotyledons</taxon>
        <taxon>Gunneridae</taxon>
        <taxon>Pentapetalae</taxon>
        <taxon>rosids</taxon>
        <taxon>fabids</taxon>
        <taxon>Fabales</taxon>
        <taxon>Fabaceae</taxon>
        <taxon>Caesalpinioideae</taxon>
        <taxon>mimosoid clade</taxon>
        <taxon>Acacieae</taxon>
        <taxon>Acacia</taxon>
    </lineage>
</organism>
<dbReference type="NCBIfam" id="TIGR00756">
    <property type="entry name" value="PPR"/>
    <property type="match status" value="7"/>
</dbReference>
<feature type="repeat" description="PPR" evidence="3">
    <location>
        <begin position="277"/>
        <end position="311"/>
    </location>
</feature>
<keyword evidence="5" id="KW-1185">Reference proteome</keyword>
<evidence type="ECO:0000313" key="5">
    <source>
        <dbReference type="Proteomes" id="UP001293593"/>
    </source>
</evidence>
<feature type="repeat" description="PPR" evidence="3">
    <location>
        <begin position="347"/>
        <end position="381"/>
    </location>
</feature>
<feature type="repeat" description="PPR" evidence="3">
    <location>
        <begin position="312"/>
        <end position="346"/>
    </location>
</feature>
<dbReference type="SUPFAM" id="SSF48452">
    <property type="entry name" value="TPR-like"/>
    <property type="match status" value="1"/>
</dbReference>
<dbReference type="InterPro" id="IPR002885">
    <property type="entry name" value="PPR_rpt"/>
</dbReference>
<dbReference type="InterPro" id="IPR011990">
    <property type="entry name" value="TPR-like_helical_dom_sf"/>
</dbReference>
<comment type="caution">
    <text evidence="4">The sequence shown here is derived from an EMBL/GenBank/DDBJ whole genome shotgun (WGS) entry which is preliminary data.</text>
</comment>
<evidence type="ECO:0000313" key="4">
    <source>
        <dbReference type="EMBL" id="KAK4257971.1"/>
    </source>
</evidence>
<dbReference type="Pfam" id="PF13812">
    <property type="entry name" value="PPR_3"/>
    <property type="match status" value="1"/>
</dbReference>
<accession>A0AAE1IW12</accession>
<evidence type="ECO:0000256" key="1">
    <source>
        <dbReference type="ARBA" id="ARBA00007626"/>
    </source>
</evidence>
<keyword evidence="2" id="KW-0677">Repeat</keyword>
<feature type="repeat" description="PPR" evidence="3">
    <location>
        <begin position="487"/>
        <end position="521"/>
    </location>
</feature>
<feature type="repeat" description="PPR" evidence="3">
    <location>
        <begin position="382"/>
        <end position="416"/>
    </location>
</feature>
<protein>
    <recommendedName>
        <fullName evidence="6">Pentatricopeptide repeat-containing protein</fullName>
    </recommendedName>
</protein>
<dbReference type="PANTHER" id="PTHR47447">
    <property type="entry name" value="OS03G0856100 PROTEIN"/>
    <property type="match status" value="1"/>
</dbReference>
<feature type="repeat" description="PPR" evidence="3">
    <location>
        <begin position="417"/>
        <end position="451"/>
    </location>
</feature>
<evidence type="ECO:0000256" key="2">
    <source>
        <dbReference type="ARBA" id="ARBA00022737"/>
    </source>
</evidence>
<proteinExistence type="inferred from homology"/>